<dbReference type="AlphaFoldDB" id="A0A4R4YQJ9"/>
<reference evidence="2 3" key="1">
    <citation type="submission" date="2019-03" db="EMBL/GenBank/DDBJ databases">
        <title>Draft genome sequences of novel Actinobacteria.</title>
        <authorList>
            <person name="Sahin N."/>
            <person name="Ay H."/>
            <person name="Saygin H."/>
        </authorList>
    </citation>
    <scope>NUCLEOTIDE SEQUENCE [LARGE SCALE GENOMIC DNA]</scope>
    <source>
        <strain evidence="2 3">CH32</strain>
    </source>
</reference>
<keyword evidence="3" id="KW-1185">Reference proteome</keyword>
<proteinExistence type="predicted"/>
<feature type="region of interest" description="Disordered" evidence="1">
    <location>
        <begin position="45"/>
        <end position="79"/>
    </location>
</feature>
<dbReference type="Proteomes" id="UP000295302">
    <property type="component" value="Unassembled WGS sequence"/>
</dbReference>
<feature type="compositionally biased region" description="Low complexity" evidence="1">
    <location>
        <begin position="54"/>
        <end position="66"/>
    </location>
</feature>
<evidence type="ECO:0000313" key="2">
    <source>
        <dbReference type="EMBL" id="TDD46429.1"/>
    </source>
</evidence>
<evidence type="ECO:0000313" key="3">
    <source>
        <dbReference type="Proteomes" id="UP000295302"/>
    </source>
</evidence>
<name>A0A4R4YQJ9_9ACTN</name>
<comment type="caution">
    <text evidence="2">The sequence shown here is derived from an EMBL/GenBank/DDBJ whole genome shotgun (WGS) entry which is preliminary data.</text>
</comment>
<organism evidence="2 3">
    <name type="scientific">Nonomuraea terrae</name>
    <dbReference type="NCBI Taxonomy" id="2530383"/>
    <lineage>
        <taxon>Bacteria</taxon>
        <taxon>Bacillati</taxon>
        <taxon>Actinomycetota</taxon>
        <taxon>Actinomycetes</taxon>
        <taxon>Streptosporangiales</taxon>
        <taxon>Streptosporangiaceae</taxon>
        <taxon>Nonomuraea</taxon>
    </lineage>
</organism>
<sequence>MAERYYRRGHWVNKPRRKSRKGAGWAMPAVAVVAAWVAVQAVGSEAPAPAPTEQVAPAGVPAQQAPTEQVAPAQQAPHP</sequence>
<gene>
    <name evidence="2" type="ORF">E1286_20830</name>
</gene>
<accession>A0A4R4YQJ9</accession>
<protein>
    <submittedName>
        <fullName evidence="2">Uncharacterized protein</fullName>
    </submittedName>
</protein>
<dbReference type="RefSeq" id="WP_132615005.1">
    <property type="nucleotide sequence ID" value="NZ_SMKQ01000061.1"/>
</dbReference>
<evidence type="ECO:0000256" key="1">
    <source>
        <dbReference type="SAM" id="MobiDB-lite"/>
    </source>
</evidence>
<dbReference type="EMBL" id="SMKQ01000061">
    <property type="protein sequence ID" value="TDD46429.1"/>
    <property type="molecule type" value="Genomic_DNA"/>
</dbReference>